<evidence type="ECO:0000313" key="2">
    <source>
        <dbReference type="EMBL" id="PTW53920.1"/>
    </source>
</evidence>
<evidence type="ECO:0000259" key="1">
    <source>
        <dbReference type="Pfam" id="PF04965"/>
    </source>
</evidence>
<sequence>MTVSSSGVDAITGQGLEGWPHVEQSIGKILTTRIGSRVMRRDFGSDIPLLIDAPMNDRVVLAVFVAAAIAIDRWEPRFALRSVAIADAGPSGSIVLALSGTYYPRGHLGDFSIEEDARTRVMVRQ</sequence>
<dbReference type="EMBL" id="QAYG01000015">
    <property type="protein sequence ID" value="PTW53920.1"/>
    <property type="molecule type" value="Genomic_DNA"/>
</dbReference>
<comment type="caution">
    <text evidence="2">The sequence shown here is derived from an EMBL/GenBank/DDBJ whole genome shotgun (WGS) entry which is preliminary data.</text>
</comment>
<dbReference type="RefSeq" id="WP_107992052.1">
    <property type="nucleotide sequence ID" value="NZ_QAYG01000015.1"/>
</dbReference>
<dbReference type="Proteomes" id="UP000244081">
    <property type="component" value="Unassembled WGS sequence"/>
</dbReference>
<dbReference type="Pfam" id="PF04965">
    <property type="entry name" value="GPW_gp25"/>
    <property type="match status" value="1"/>
</dbReference>
<protein>
    <recommendedName>
        <fullName evidence="1">IraD/Gp25-like domain-containing protein</fullName>
    </recommendedName>
</protein>
<organism evidence="2 3">
    <name type="scientific">Breoghania corrubedonensis</name>
    <dbReference type="NCBI Taxonomy" id="665038"/>
    <lineage>
        <taxon>Bacteria</taxon>
        <taxon>Pseudomonadati</taxon>
        <taxon>Pseudomonadota</taxon>
        <taxon>Alphaproteobacteria</taxon>
        <taxon>Hyphomicrobiales</taxon>
        <taxon>Stappiaceae</taxon>
        <taxon>Breoghania</taxon>
    </lineage>
</organism>
<dbReference type="AlphaFoldDB" id="A0A2T5UQY0"/>
<dbReference type="InterPro" id="IPR007048">
    <property type="entry name" value="IraD/Gp25-like"/>
</dbReference>
<name>A0A2T5UQY0_9HYPH</name>
<dbReference type="SUPFAM" id="SSF160719">
    <property type="entry name" value="gpW/gp25-like"/>
    <property type="match status" value="1"/>
</dbReference>
<reference evidence="2 3" key="1">
    <citation type="submission" date="2018-04" db="EMBL/GenBank/DDBJ databases">
        <title>Genomic Encyclopedia of Archaeal and Bacterial Type Strains, Phase II (KMG-II): from individual species to whole genera.</title>
        <authorList>
            <person name="Goeker M."/>
        </authorList>
    </citation>
    <scope>NUCLEOTIDE SEQUENCE [LARGE SCALE GENOMIC DNA]</scope>
    <source>
        <strain evidence="2 3">DSM 23382</strain>
    </source>
</reference>
<evidence type="ECO:0000313" key="3">
    <source>
        <dbReference type="Proteomes" id="UP000244081"/>
    </source>
</evidence>
<dbReference type="Gene3D" id="3.10.450.40">
    <property type="match status" value="1"/>
</dbReference>
<gene>
    <name evidence="2" type="ORF">C8N35_11540</name>
</gene>
<proteinExistence type="predicted"/>
<dbReference type="OrthoDB" id="9802846at2"/>
<accession>A0A2T5UQY0</accession>
<feature type="domain" description="IraD/Gp25-like" evidence="1">
    <location>
        <begin position="21"/>
        <end position="87"/>
    </location>
</feature>
<keyword evidence="3" id="KW-1185">Reference proteome</keyword>